<feature type="transmembrane region" description="Helical" evidence="1">
    <location>
        <begin position="26"/>
        <end position="48"/>
    </location>
</feature>
<feature type="transmembrane region" description="Helical" evidence="1">
    <location>
        <begin position="80"/>
        <end position="99"/>
    </location>
</feature>
<dbReference type="AlphaFoldDB" id="A0A444JFF0"/>
<keyword evidence="3" id="KW-1185">Reference proteome</keyword>
<organism evidence="2 3">
    <name type="scientific">Candidatus Electrothrix marina</name>
    <dbReference type="NCBI Taxonomy" id="1859130"/>
    <lineage>
        <taxon>Bacteria</taxon>
        <taxon>Pseudomonadati</taxon>
        <taxon>Thermodesulfobacteriota</taxon>
        <taxon>Desulfobulbia</taxon>
        <taxon>Desulfobulbales</taxon>
        <taxon>Desulfobulbaceae</taxon>
        <taxon>Candidatus Electrothrix</taxon>
    </lineage>
</organism>
<keyword evidence="1" id="KW-1133">Transmembrane helix</keyword>
<sequence length="295" mass="32956">MKQDKNGIKQSLNDSFKALGNVLKEAYALAPFAVIVLGFIAITIVWVTLHWGSLMMGTATLLVVFVSLCIFGSRDNFGEAMLSLIGGLLTLFALVWTPGRYITFMAAWIGFALAALLISSIKLAAKNEEIYRMASLRLADRPEDHATIEKKLREIVTSSKLKMLSPIERAEVIRVLAFRKLPIRYFGSCLHAVETLSIITQCDIKTIALFFADVLLSFSPESEIDARRLLDTLYDIIKDVPVPPEEFFQSFESCRRLLVSQTIAPKDFLQGLQSCLESGISSNDIYDEMVVQFKV</sequence>
<feature type="transmembrane region" description="Helical" evidence="1">
    <location>
        <begin position="105"/>
        <end position="125"/>
    </location>
</feature>
<keyword evidence="1" id="KW-0812">Transmembrane</keyword>
<accession>A0A444JFF0</accession>
<dbReference type="EMBL" id="MTKS01000074">
    <property type="protein sequence ID" value="RWX51840.1"/>
    <property type="molecule type" value="Genomic_DNA"/>
</dbReference>
<feature type="transmembrane region" description="Helical" evidence="1">
    <location>
        <begin position="54"/>
        <end position="73"/>
    </location>
</feature>
<evidence type="ECO:0000256" key="1">
    <source>
        <dbReference type="SAM" id="Phobius"/>
    </source>
</evidence>
<dbReference type="Proteomes" id="UP000288892">
    <property type="component" value="Unassembled WGS sequence"/>
</dbReference>
<protein>
    <submittedName>
        <fullName evidence="2">Uncharacterized protein</fullName>
    </submittedName>
</protein>
<gene>
    <name evidence="2" type="ORF">VU01_10746</name>
</gene>
<evidence type="ECO:0000313" key="3">
    <source>
        <dbReference type="Proteomes" id="UP000288892"/>
    </source>
</evidence>
<keyword evidence="1" id="KW-0472">Membrane</keyword>
<proteinExistence type="predicted"/>
<evidence type="ECO:0000313" key="2">
    <source>
        <dbReference type="EMBL" id="RWX51840.1"/>
    </source>
</evidence>
<comment type="caution">
    <text evidence="2">The sequence shown here is derived from an EMBL/GenBank/DDBJ whole genome shotgun (WGS) entry which is preliminary data.</text>
</comment>
<name>A0A444JFF0_9BACT</name>
<reference evidence="2 3" key="1">
    <citation type="submission" date="2017-01" db="EMBL/GenBank/DDBJ databases">
        <title>The cable genome- insights into the physiology and evolution of filamentous bacteria capable of sulfide oxidation via long distance electron transfer.</title>
        <authorList>
            <person name="Schreiber L."/>
            <person name="Bjerg J.T."/>
            <person name="Boggild A."/>
            <person name="Van De Vossenberg J."/>
            <person name="Meysman F."/>
            <person name="Nielsen L.P."/>
            <person name="Schramm A."/>
            <person name="Kjeldsen K.U."/>
        </authorList>
    </citation>
    <scope>NUCLEOTIDE SEQUENCE [LARGE SCALE GENOMIC DNA]</scope>
    <source>
        <strain evidence="2">A5</strain>
    </source>
</reference>